<evidence type="ECO:0000313" key="1">
    <source>
        <dbReference type="EMBL" id="SOY65606.1"/>
    </source>
</evidence>
<name>A0A375C943_9BURK</name>
<organism evidence="1">
    <name type="scientific">Cupriavidus taiwanensis</name>
    <dbReference type="NCBI Taxonomy" id="164546"/>
    <lineage>
        <taxon>Bacteria</taxon>
        <taxon>Pseudomonadati</taxon>
        <taxon>Pseudomonadota</taxon>
        <taxon>Betaproteobacteria</taxon>
        <taxon>Burkholderiales</taxon>
        <taxon>Burkholderiaceae</taxon>
        <taxon>Cupriavidus</taxon>
    </lineage>
</organism>
<comment type="caution">
    <text evidence="1">The sequence shown here is derived from an EMBL/GenBank/DDBJ whole genome shotgun (WGS) entry which is preliminary data.</text>
</comment>
<protein>
    <recommendedName>
        <fullName evidence="2">Phage protein</fullName>
    </recommendedName>
</protein>
<dbReference type="AlphaFoldDB" id="A0A375C943"/>
<dbReference type="EMBL" id="OFSN01000015">
    <property type="protein sequence ID" value="SOY65606.1"/>
    <property type="molecule type" value="Genomic_DNA"/>
</dbReference>
<gene>
    <name evidence="1" type="ORF">CBM2586_B10201</name>
</gene>
<accession>A0A375C943</accession>
<reference evidence="1" key="1">
    <citation type="submission" date="2018-01" db="EMBL/GenBank/DDBJ databases">
        <authorList>
            <person name="Clerissi C."/>
        </authorList>
    </citation>
    <scope>NUCLEOTIDE SEQUENCE</scope>
    <source>
        <strain evidence="1">Cupriavidus taiwanensis LMG 19430</strain>
    </source>
</reference>
<evidence type="ECO:0008006" key="2">
    <source>
        <dbReference type="Google" id="ProtNLM"/>
    </source>
</evidence>
<sequence>MTQDESQQIEELLLAWYAWQQRESFREVRGMWYPAQDQTCKQYRSGDAWAAENDQYEADETKLEDLQSEIIQLCIDSLTVEQRSAIQISMRNKTGPAVWRSNRVEDQHRTYQAAKLAMLPKLKARGLIKAEVMA</sequence>
<dbReference type="Proteomes" id="UP000257016">
    <property type="component" value="Unassembled WGS sequence"/>
</dbReference>
<proteinExistence type="predicted"/>